<dbReference type="Proteomes" id="UP001589575">
    <property type="component" value="Unassembled WGS sequence"/>
</dbReference>
<accession>A0ABV5G372</accession>
<name>A0ABV5G372_9MICC</name>
<dbReference type="EMBL" id="JBHMFI010000001">
    <property type="protein sequence ID" value="MFB9073383.1"/>
    <property type="molecule type" value="Genomic_DNA"/>
</dbReference>
<evidence type="ECO:0000313" key="2">
    <source>
        <dbReference type="Proteomes" id="UP001589575"/>
    </source>
</evidence>
<keyword evidence="2" id="KW-1185">Reference proteome</keyword>
<organism evidence="1 2">
    <name type="scientific">Citricoccus parietis</name>
    <dbReference type="NCBI Taxonomy" id="592307"/>
    <lineage>
        <taxon>Bacteria</taxon>
        <taxon>Bacillati</taxon>
        <taxon>Actinomycetota</taxon>
        <taxon>Actinomycetes</taxon>
        <taxon>Micrococcales</taxon>
        <taxon>Micrococcaceae</taxon>
        <taxon>Citricoccus</taxon>
    </lineage>
</organism>
<evidence type="ECO:0000313" key="1">
    <source>
        <dbReference type="EMBL" id="MFB9073383.1"/>
    </source>
</evidence>
<reference evidence="1 2" key="1">
    <citation type="submission" date="2024-09" db="EMBL/GenBank/DDBJ databases">
        <authorList>
            <person name="Sun Q."/>
            <person name="Mori K."/>
        </authorList>
    </citation>
    <scope>NUCLEOTIDE SEQUENCE [LARGE SCALE GENOMIC DNA]</scope>
    <source>
        <strain evidence="1 2">CCM 7609</strain>
    </source>
</reference>
<proteinExistence type="predicted"/>
<gene>
    <name evidence="1" type="ORF">ACFFX0_20145</name>
</gene>
<sequence length="59" mass="6577">MLDGLGYPLVRRCRTGLGHEEPPQFWIGMTKLTYAKGLPGVNFSQRKTAPFGAAWNPRS</sequence>
<protein>
    <submittedName>
        <fullName evidence="1">Uncharacterized protein</fullName>
    </submittedName>
</protein>
<comment type="caution">
    <text evidence="1">The sequence shown here is derived from an EMBL/GenBank/DDBJ whole genome shotgun (WGS) entry which is preliminary data.</text>
</comment>